<dbReference type="AlphaFoldDB" id="A0A928ZQK4"/>
<dbReference type="PROSITE" id="PS51257">
    <property type="entry name" value="PROKAR_LIPOPROTEIN"/>
    <property type="match status" value="1"/>
</dbReference>
<dbReference type="Gene3D" id="1.10.101.10">
    <property type="entry name" value="PGBD-like superfamily/PGBD"/>
    <property type="match status" value="2"/>
</dbReference>
<gene>
    <name evidence="2" type="ORF">IQ260_06710</name>
</gene>
<dbReference type="Pfam" id="PF01471">
    <property type="entry name" value="PG_binding_1"/>
    <property type="match status" value="2"/>
</dbReference>
<proteinExistence type="predicted"/>
<name>A0A928ZQK4_LEPEC</name>
<evidence type="ECO:0000313" key="2">
    <source>
        <dbReference type="EMBL" id="MBE9066340.1"/>
    </source>
</evidence>
<organism evidence="2 3">
    <name type="scientific">Leptolyngbya cf. ectocarpi LEGE 11479</name>
    <dbReference type="NCBI Taxonomy" id="1828722"/>
    <lineage>
        <taxon>Bacteria</taxon>
        <taxon>Bacillati</taxon>
        <taxon>Cyanobacteriota</taxon>
        <taxon>Cyanophyceae</taxon>
        <taxon>Leptolyngbyales</taxon>
        <taxon>Leptolyngbyaceae</taxon>
        <taxon>Leptolyngbya group</taxon>
        <taxon>Leptolyngbya</taxon>
    </lineage>
</organism>
<accession>A0A928ZQK4</accession>
<dbReference type="EMBL" id="JADEXP010000038">
    <property type="protein sequence ID" value="MBE9066340.1"/>
    <property type="molecule type" value="Genomic_DNA"/>
</dbReference>
<reference evidence="2" key="1">
    <citation type="submission" date="2020-10" db="EMBL/GenBank/DDBJ databases">
        <authorList>
            <person name="Castelo-Branco R."/>
            <person name="Eusebio N."/>
            <person name="Adriana R."/>
            <person name="Vieira A."/>
            <person name="Brugerolle De Fraissinette N."/>
            <person name="Rezende De Castro R."/>
            <person name="Schneider M.P."/>
            <person name="Vasconcelos V."/>
            <person name="Leao P.N."/>
        </authorList>
    </citation>
    <scope>NUCLEOTIDE SEQUENCE</scope>
    <source>
        <strain evidence="2">LEGE 11479</strain>
    </source>
</reference>
<dbReference type="SUPFAM" id="SSF47090">
    <property type="entry name" value="PGBD-like"/>
    <property type="match status" value="2"/>
</dbReference>
<dbReference type="InterPro" id="IPR036365">
    <property type="entry name" value="PGBD-like_sf"/>
</dbReference>
<evidence type="ECO:0000313" key="3">
    <source>
        <dbReference type="Proteomes" id="UP000615026"/>
    </source>
</evidence>
<dbReference type="Proteomes" id="UP000615026">
    <property type="component" value="Unassembled WGS sequence"/>
</dbReference>
<comment type="caution">
    <text evidence="2">The sequence shown here is derived from an EMBL/GenBank/DDBJ whole genome shotgun (WGS) entry which is preliminary data.</text>
</comment>
<keyword evidence="3" id="KW-1185">Reference proteome</keyword>
<feature type="domain" description="Peptidoglycan binding-like" evidence="1">
    <location>
        <begin position="148"/>
        <end position="203"/>
    </location>
</feature>
<protein>
    <submittedName>
        <fullName evidence="2">Peptidoglycan-binding protein</fullName>
    </submittedName>
</protein>
<sequence length="283" mass="30915">MSISKISVGSRAINGQGLGLLAGAWLLACLPAVANPIVSLQAPVLLAQQGVRNVSLRYGDSGPAVVELQRALNRRGLYPYEYDGVYGDNTRQAVRQFQRIRRLDVTGLADTATLRALDVDPVSVLARMVHPVHGDINAEQLQFGDESRDVTILQRVLNSFGFGLPTTGYYGSETQQAVRSYQRTAGLEDNRGNVSGIADRDTLIHLGFEPTGSFDEENSFVAAIIAGESELSRVRRDFPNAILDNDGRLGNYISVGRYDKHSLADDQADRARSYGYDARVLKD</sequence>
<dbReference type="RefSeq" id="WP_193992030.1">
    <property type="nucleotide sequence ID" value="NZ_JADEXP010000038.1"/>
</dbReference>
<feature type="domain" description="Peptidoglycan binding-like" evidence="1">
    <location>
        <begin position="61"/>
        <end position="117"/>
    </location>
</feature>
<dbReference type="InterPro" id="IPR002477">
    <property type="entry name" value="Peptidoglycan-bd-like"/>
</dbReference>
<dbReference type="InterPro" id="IPR036366">
    <property type="entry name" value="PGBDSf"/>
</dbReference>
<evidence type="ECO:0000259" key="1">
    <source>
        <dbReference type="Pfam" id="PF01471"/>
    </source>
</evidence>